<evidence type="ECO:0000259" key="5">
    <source>
        <dbReference type="Pfam" id="PF04542"/>
    </source>
</evidence>
<dbReference type="InterPro" id="IPR007627">
    <property type="entry name" value="RNA_pol_sigma70_r2"/>
</dbReference>
<dbReference type="Pfam" id="PF04542">
    <property type="entry name" value="Sigma70_r2"/>
    <property type="match status" value="1"/>
</dbReference>
<evidence type="ECO:0000313" key="7">
    <source>
        <dbReference type="EMBL" id="KAA5610940.1"/>
    </source>
</evidence>
<dbReference type="GO" id="GO:0016987">
    <property type="term" value="F:sigma factor activity"/>
    <property type="evidence" value="ECO:0007669"/>
    <property type="project" value="UniProtKB-KW"/>
</dbReference>
<dbReference type="GO" id="GO:0003677">
    <property type="term" value="F:DNA binding"/>
    <property type="evidence" value="ECO:0007669"/>
    <property type="project" value="InterPro"/>
</dbReference>
<keyword evidence="2" id="KW-0805">Transcription regulation</keyword>
<accession>A0A5M6IRK4</accession>
<organism evidence="7 8">
    <name type="scientific">Rhodovastum atsumiense</name>
    <dbReference type="NCBI Taxonomy" id="504468"/>
    <lineage>
        <taxon>Bacteria</taxon>
        <taxon>Pseudomonadati</taxon>
        <taxon>Pseudomonadota</taxon>
        <taxon>Alphaproteobacteria</taxon>
        <taxon>Acetobacterales</taxon>
        <taxon>Acetobacteraceae</taxon>
        <taxon>Rhodovastum</taxon>
    </lineage>
</organism>
<dbReference type="PANTHER" id="PTHR43133:SF63">
    <property type="entry name" value="RNA POLYMERASE SIGMA FACTOR FECI-RELATED"/>
    <property type="match status" value="1"/>
</dbReference>
<keyword evidence="3" id="KW-0731">Sigma factor</keyword>
<dbReference type="Pfam" id="PF08281">
    <property type="entry name" value="Sigma70_r4_2"/>
    <property type="match status" value="1"/>
</dbReference>
<feature type="domain" description="RNA polymerase sigma-70 region 2" evidence="5">
    <location>
        <begin position="8"/>
        <end position="76"/>
    </location>
</feature>
<feature type="domain" description="RNA polymerase sigma factor 70 region 4 type 2" evidence="6">
    <location>
        <begin position="111"/>
        <end position="162"/>
    </location>
</feature>
<dbReference type="Gene3D" id="1.10.10.10">
    <property type="entry name" value="Winged helix-like DNA-binding domain superfamily/Winged helix DNA-binding domain"/>
    <property type="match status" value="1"/>
</dbReference>
<comment type="similarity">
    <text evidence="1">Belongs to the sigma-70 factor family. ECF subfamily.</text>
</comment>
<evidence type="ECO:0000256" key="4">
    <source>
        <dbReference type="ARBA" id="ARBA00023163"/>
    </source>
</evidence>
<name>A0A5M6IRK4_9PROT</name>
<dbReference type="PANTHER" id="PTHR43133">
    <property type="entry name" value="RNA POLYMERASE ECF-TYPE SIGMA FACTO"/>
    <property type="match status" value="1"/>
</dbReference>
<dbReference type="InterPro" id="IPR036388">
    <property type="entry name" value="WH-like_DNA-bd_sf"/>
</dbReference>
<dbReference type="InterPro" id="IPR013325">
    <property type="entry name" value="RNA_pol_sigma_r2"/>
</dbReference>
<comment type="caution">
    <text evidence="7">The sequence shown here is derived from an EMBL/GenBank/DDBJ whole genome shotgun (WGS) entry which is preliminary data.</text>
</comment>
<dbReference type="SUPFAM" id="SSF88659">
    <property type="entry name" value="Sigma3 and sigma4 domains of RNA polymerase sigma factors"/>
    <property type="match status" value="1"/>
</dbReference>
<dbReference type="InterPro" id="IPR013249">
    <property type="entry name" value="RNA_pol_sigma70_r4_t2"/>
</dbReference>
<gene>
    <name evidence="7" type="ORF">F1189_17035</name>
</gene>
<evidence type="ECO:0000256" key="3">
    <source>
        <dbReference type="ARBA" id="ARBA00023082"/>
    </source>
</evidence>
<dbReference type="InterPro" id="IPR039425">
    <property type="entry name" value="RNA_pol_sigma-70-like"/>
</dbReference>
<dbReference type="Proteomes" id="UP000325255">
    <property type="component" value="Unassembled WGS sequence"/>
</dbReference>
<dbReference type="EMBL" id="VWPK01000026">
    <property type="protein sequence ID" value="KAA5610940.1"/>
    <property type="molecule type" value="Genomic_DNA"/>
</dbReference>
<keyword evidence="4" id="KW-0804">Transcription</keyword>
<dbReference type="InterPro" id="IPR014284">
    <property type="entry name" value="RNA_pol_sigma-70_dom"/>
</dbReference>
<evidence type="ECO:0000256" key="1">
    <source>
        <dbReference type="ARBA" id="ARBA00010641"/>
    </source>
</evidence>
<dbReference type="GO" id="GO:0006352">
    <property type="term" value="P:DNA-templated transcription initiation"/>
    <property type="evidence" value="ECO:0007669"/>
    <property type="project" value="InterPro"/>
</dbReference>
<dbReference type="AlphaFoldDB" id="A0A5M6IRK4"/>
<dbReference type="Gene3D" id="1.10.1740.10">
    <property type="match status" value="1"/>
</dbReference>
<evidence type="ECO:0000313" key="8">
    <source>
        <dbReference type="Proteomes" id="UP000325255"/>
    </source>
</evidence>
<dbReference type="InterPro" id="IPR013324">
    <property type="entry name" value="RNA_pol_sigma_r3/r4-like"/>
</dbReference>
<evidence type="ECO:0000256" key="2">
    <source>
        <dbReference type="ARBA" id="ARBA00023015"/>
    </source>
</evidence>
<dbReference type="SUPFAM" id="SSF88946">
    <property type="entry name" value="Sigma2 domain of RNA polymerase sigma factors"/>
    <property type="match status" value="1"/>
</dbReference>
<dbReference type="OrthoDB" id="9794372at2"/>
<sequence length="175" mass="19129">MSDDLDALFRLYGPELTRLARNGLGNREAAADAVQEVFARYAALDGRTRTGETIGAARAFLHRMLRNRIIDTQRQALRHGAGAPSETVPDLLADPAPGPFRQALSAEAATALRAALAAMPARPREVFILHRFHGLGYAEIATRLGIARNTVEIHMARALALLRDRLRDFADTPLP</sequence>
<evidence type="ECO:0000259" key="6">
    <source>
        <dbReference type="Pfam" id="PF08281"/>
    </source>
</evidence>
<protein>
    <submittedName>
        <fullName evidence="7">RNA polymerase sigma factor</fullName>
    </submittedName>
</protein>
<dbReference type="RefSeq" id="WP_150042036.1">
    <property type="nucleotide sequence ID" value="NZ_OW485601.1"/>
</dbReference>
<keyword evidence="8" id="KW-1185">Reference proteome</keyword>
<dbReference type="NCBIfam" id="TIGR02937">
    <property type="entry name" value="sigma70-ECF"/>
    <property type="match status" value="1"/>
</dbReference>
<proteinExistence type="inferred from homology"/>
<reference evidence="7 8" key="1">
    <citation type="submission" date="2019-09" db="EMBL/GenBank/DDBJ databases">
        <title>Genome sequence of Rhodovastum atsumiense, a diverse member of the Acetobacteraceae family of non-sulfur purple photosynthetic bacteria.</title>
        <authorList>
            <person name="Meyer T."/>
            <person name="Kyndt J."/>
        </authorList>
    </citation>
    <scope>NUCLEOTIDE SEQUENCE [LARGE SCALE GENOMIC DNA]</scope>
    <source>
        <strain evidence="7 8">DSM 21279</strain>
    </source>
</reference>